<dbReference type="Proteomes" id="UP000198571">
    <property type="component" value="Unassembled WGS sequence"/>
</dbReference>
<keyword evidence="4" id="KW-1185">Reference proteome</keyword>
<feature type="binding site" evidence="1">
    <location>
        <position position="409"/>
    </location>
    <ligand>
        <name>Mn(2+)</name>
        <dbReference type="ChEBI" id="CHEBI:29035"/>
        <label>2</label>
    </ligand>
</feature>
<feature type="binding site" evidence="1">
    <location>
        <position position="188"/>
    </location>
    <ligand>
        <name>Mn(2+)</name>
        <dbReference type="ChEBI" id="CHEBI:29035"/>
        <label>2</label>
    </ligand>
</feature>
<dbReference type="AlphaFoldDB" id="A0A1H9U745"/>
<dbReference type="EMBL" id="FOGT01000007">
    <property type="protein sequence ID" value="SES05285.1"/>
    <property type="molecule type" value="Genomic_DNA"/>
</dbReference>
<dbReference type="InterPro" id="IPR002933">
    <property type="entry name" value="Peptidase_M20"/>
</dbReference>
<gene>
    <name evidence="3" type="ORF">SAMN05518684_10712</name>
</gene>
<dbReference type="GO" id="GO:0016805">
    <property type="term" value="F:dipeptidase activity"/>
    <property type="evidence" value="ECO:0007669"/>
    <property type="project" value="TreeGrafter"/>
</dbReference>
<reference evidence="4" key="1">
    <citation type="submission" date="2016-10" db="EMBL/GenBank/DDBJ databases">
        <authorList>
            <person name="Varghese N."/>
            <person name="Submissions S."/>
        </authorList>
    </citation>
    <scope>NUCLEOTIDE SEQUENCE [LARGE SCALE GENOMIC DNA]</scope>
    <source>
        <strain evidence="4">S9</strain>
    </source>
</reference>
<evidence type="ECO:0000259" key="2">
    <source>
        <dbReference type="Pfam" id="PF07687"/>
    </source>
</evidence>
<name>A0A1H9U745_9BACI</name>
<dbReference type="GO" id="GO:0005737">
    <property type="term" value="C:cytoplasm"/>
    <property type="evidence" value="ECO:0007669"/>
    <property type="project" value="TreeGrafter"/>
</dbReference>
<dbReference type="NCBIfam" id="TIGR01891">
    <property type="entry name" value="amidohydrolases"/>
    <property type="match status" value="1"/>
</dbReference>
<keyword evidence="1" id="KW-0464">Manganese</keyword>
<dbReference type="GO" id="GO:0071713">
    <property type="term" value="F:para-aminobenzoyl-glutamate hydrolase activity"/>
    <property type="evidence" value="ECO:0007669"/>
    <property type="project" value="TreeGrafter"/>
</dbReference>
<dbReference type="PANTHER" id="PTHR30575">
    <property type="entry name" value="PEPTIDASE M20"/>
    <property type="match status" value="1"/>
</dbReference>
<evidence type="ECO:0000256" key="1">
    <source>
        <dbReference type="PIRSR" id="PIRSR005962-1"/>
    </source>
</evidence>
<dbReference type="SUPFAM" id="SSF53187">
    <property type="entry name" value="Zn-dependent exopeptidases"/>
    <property type="match status" value="1"/>
</dbReference>
<dbReference type="PANTHER" id="PTHR30575:SF3">
    <property type="entry name" value="PEPTIDASE M20 DIMERISATION DOMAIN-CONTAINING PROTEIN"/>
    <property type="match status" value="1"/>
</dbReference>
<organism evidence="3 4">
    <name type="scientific">Salipaludibacillus aurantiacus</name>
    <dbReference type="NCBI Taxonomy" id="1601833"/>
    <lineage>
        <taxon>Bacteria</taxon>
        <taxon>Bacillati</taxon>
        <taxon>Bacillota</taxon>
        <taxon>Bacilli</taxon>
        <taxon>Bacillales</taxon>
        <taxon>Bacillaceae</taxon>
    </lineage>
</organism>
<dbReference type="InterPro" id="IPR036264">
    <property type="entry name" value="Bact_exopeptidase_dim_dom"/>
</dbReference>
<keyword evidence="1" id="KW-0479">Metal-binding</keyword>
<feature type="binding site" evidence="1">
    <location>
        <position position="212"/>
    </location>
    <ligand>
        <name>Mn(2+)</name>
        <dbReference type="ChEBI" id="CHEBI:29035"/>
        <label>2</label>
    </ligand>
</feature>
<dbReference type="SUPFAM" id="SSF55031">
    <property type="entry name" value="Bacterial exopeptidase dimerisation domain"/>
    <property type="match status" value="1"/>
</dbReference>
<protein>
    <submittedName>
        <fullName evidence="3">Aminobenzoyl-glutamate utilization protein A</fullName>
    </submittedName>
</protein>
<comment type="cofactor">
    <cofactor evidence="1">
        <name>Mn(2+)</name>
        <dbReference type="ChEBI" id="CHEBI:29035"/>
    </cofactor>
    <text evidence="1">The Mn(2+) ion enhances activity.</text>
</comment>
<dbReference type="Gene3D" id="3.40.630.10">
    <property type="entry name" value="Zn peptidases"/>
    <property type="match status" value="1"/>
</dbReference>
<feature type="binding site" evidence="1">
    <location>
        <position position="152"/>
    </location>
    <ligand>
        <name>Mn(2+)</name>
        <dbReference type="ChEBI" id="CHEBI:29035"/>
        <label>2</label>
    </ligand>
</feature>
<sequence length="441" mass="48407">MAGPIDLPPEEREITERQVSRWRRKFHQLAEPGWCEYQTTCAIVKELADLSFDIFTGEDVTWEEARMGLPPEIIDDYFFKKAEENQVPEELLEKLKGGRTGVIAVMDTKKPGPHTALRFDIDALPITESAEDDHLPAREQFRSRQEGSMHACAHDGHTAIGIALAHLLHALRDRLSGKFTLIFQPAEEGSRGAKSIVDKGWLNGVDYFLSGHIGIQPMEVGSVAATVSGLLATTKIDCRFEGKSAHAGLNPHEGKNALLAGAAAALHLEAIPPHPEGTTRLNVGTFHAGRGRNIVADEAVLEIETRGSTNKLNEYVVDQAVNILKSSAAMYGVKEHITITGEGVSAVCDTEWIEIAKRAAGRSSREIKIIDSLPFGASEDAAHMMNRVQEQGGKATYMLYGTPLPYSHHHTKFDFDEKTLPSAVDTLIHMILDINAQEDLI</sequence>
<evidence type="ECO:0000313" key="3">
    <source>
        <dbReference type="EMBL" id="SES05285.1"/>
    </source>
</evidence>
<dbReference type="OrthoDB" id="9776731at2"/>
<dbReference type="PIRSF" id="PIRSF005962">
    <property type="entry name" value="Pept_M20D_amidohydro"/>
    <property type="match status" value="1"/>
</dbReference>
<dbReference type="STRING" id="1601833.SAMN05518684_10712"/>
<dbReference type="InterPro" id="IPR011650">
    <property type="entry name" value="Peptidase_M20_dimer"/>
</dbReference>
<dbReference type="InterPro" id="IPR052030">
    <property type="entry name" value="Peptidase_M20/M20A_hydrolases"/>
</dbReference>
<accession>A0A1H9U745</accession>
<dbReference type="GO" id="GO:0046872">
    <property type="term" value="F:metal ion binding"/>
    <property type="evidence" value="ECO:0007669"/>
    <property type="project" value="UniProtKB-KW"/>
</dbReference>
<dbReference type="GO" id="GO:0046657">
    <property type="term" value="P:folic acid catabolic process"/>
    <property type="evidence" value="ECO:0007669"/>
    <property type="project" value="TreeGrafter"/>
</dbReference>
<dbReference type="RefSeq" id="WP_093051152.1">
    <property type="nucleotide sequence ID" value="NZ_FOGT01000007.1"/>
</dbReference>
<dbReference type="Pfam" id="PF01546">
    <property type="entry name" value="Peptidase_M20"/>
    <property type="match status" value="1"/>
</dbReference>
<feature type="binding site" evidence="1">
    <location>
        <position position="154"/>
    </location>
    <ligand>
        <name>Mn(2+)</name>
        <dbReference type="ChEBI" id="CHEBI:29035"/>
        <label>2</label>
    </ligand>
</feature>
<dbReference type="Pfam" id="PF07687">
    <property type="entry name" value="M20_dimer"/>
    <property type="match status" value="1"/>
</dbReference>
<evidence type="ECO:0000313" key="4">
    <source>
        <dbReference type="Proteomes" id="UP000198571"/>
    </source>
</evidence>
<feature type="domain" description="Peptidase M20 dimerisation" evidence="2">
    <location>
        <begin position="237"/>
        <end position="328"/>
    </location>
</feature>
<dbReference type="InterPro" id="IPR017439">
    <property type="entry name" value="Amidohydrolase"/>
</dbReference>
<proteinExistence type="predicted"/>